<sequence>MEISLLDIPEVAMDRILENLDFITIQILRKVCHDLRNYIDDKAGFIRIKATNSNQMVDLKKKFQGNPKFRSFRVDFQEFDTILEFFRFLGPAHQFYGEKKWFFGVENPEKCLSIFYDLPNRQFTFAQIDRDRVPSNAIIQE</sequence>
<dbReference type="EMBL" id="CP092622">
    <property type="protein sequence ID" value="UMM25889.1"/>
    <property type="molecule type" value="Genomic_DNA"/>
</dbReference>
<dbReference type="PROSITE" id="PS50181">
    <property type="entry name" value="FBOX"/>
    <property type="match status" value="1"/>
</dbReference>
<dbReference type="EMBL" id="CP090893">
    <property type="protein sequence ID" value="ULU03257.1"/>
    <property type="molecule type" value="Genomic_DNA"/>
</dbReference>
<keyword evidence="5" id="KW-1185">Reference proteome</keyword>
<gene>
    <name evidence="2" type="ORF">L3Y34_002674</name>
    <name evidence="3" type="ORF">L5515_005520</name>
</gene>
<reference evidence="3 5" key="1">
    <citation type="submission" date="2022-04" db="EMBL/GenBank/DDBJ databases">
        <title>Chromosome-level reference genomes for two strains of Caenorhabditis briggsae: an improved platform for comparative genomics.</title>
        <authorList>
            <person name="Stevens L."/>
            <person name="Andersen E."/>
        </authorList>
    </citation>
    <scope>NUCLEOTIDE SEQUENCE [LARGE SCALE GENOMIC DNA]</scope>
    <source>
        <strain evidence="3">VX34</strain>
        <tissue evidence="3">Whole-organism</tissue>
    </source>
</reference>
<evidence type="ECO:0000313" key="2">
    <source>
        <dbReference type="EMBL" id="ULU03257.1"/>
    </source>
</evidence>
<dbReference type="CDD" id="cd22150">
    <property type="entry name" value="F-box_CeFBXA-like"/>
    <property type="match status" value="1"/>
</dbReference>
<feature type="domain" description="F-box" evidence="1">
    <location>
        <begin position="2"/>
        <end position="48"/>
    </location>
</feature>
<dbReference type="Proteomes" id="UP000829354">
    <property type="component" value="Chromosome III"/>
</dbReference>
<name>A0AAE9JCG1_CAEBR</name>
<dbReference type="Proteomes" id="UP000827892">
    <property type="component" value="Chromosome III"/>
</dbReference>
<evidence type="ECO:0000313" key="3">
    <source>
        <dbReference type="EMBL" id="UMM25889.1"/>
    </source>
</evidence>
<evidence type="ECO:0000313" key="4">
    <source>
        <dbReference type="Proteomes" id="UP000827892"/>
    </source>
</evidence>
<protein>
    <recommendedName>
        <fullName evidence="1">F-box domain-containing protein</fullName>
    </recommendedName>
</protein>
<accession>A0AAE9JCG1</accession>
<proteinExistence type="predicted"/>
<dbReference type="SMART" id="SM00256">
    <property type="entry name" value="FBOX"/>
    <property type="match status" value="1"/>
</dbReference>
<dbReference type="Pfam" id="PF00646">
    <property type="entry name" value="F-box"/>
    <property type="match status" value="1"/>
</dbReference>
<evidence type="ECO:0000259" key="1">
    <source>
        <dbReference type="PROSITE" id="PS50181"/>
    </source>
</evidence>
<organism evidence="3 5">
    <name type="scientific">Caenorhabditis briggsae</name>
    <dbReference type="NCBI Taxonomy" id="6238"/>
    <lineage>
        <taxon>Eukaryota</taxon>
        <taxon>Metazoa</taxon>
        <taxon>Ecdysozoa</taxon>
        <taxon>Nematoda</taxon>
        <taxon>Chromadorea</taxon>
        <taxon>Rhabditida</taxon>
        <taxon>Rhabditina</taxon>
        <taxon>Rhabditomorpha</taxon>
        <taxon>Rhabditoidea</taxon>
        <taxon>Rhabditidae</taxon>
        <taxon>Peloderinae</taxon>
        <taxon>Caenorhabditis</taxon>
    </lineage>
</organism>
<evidence type="ECO:0000313" key="5">
    <source>
        <dbReference type="Proteomes" id="UP000829354"/>
    </source>
</evidence>
<dbReference type="InterPro" id="IPR001810">
    <property type="entry name" value="F-box_dom"/>
</dbReference>
<dbReference type="AlphaFoldDB" id="A0AAE9JCG1"/>
<reference evidence="2 4" key="2">
    <citation type="submission" date="2022-05" db="EMBL/GenBank/DDBJ databases">
        <title>Chromosome-level reference genomes for two strains of Caenorhabditis briggsae: an improved platform for comparative genomics.</title>
        <authorList>
            <person name="Stevens L."/>
            <person name="Andersen E.C."/>
        </authorList>
    </citation>
    <scope>NUCLEOTIDE SEQUENCE [LARGE SCALE GENOMIC DNA]</scope>
    <source>
        <strain evidence="2">QX1410_ONT</strain>
        <tissue evidence="2">Whole-organism</tissue>
    </source>
</reference>